<evidence type="ECO:0000313" key="3">
    <source>
        <dbReference type="Proteomes" id="UP000217199"/>
    </source>
</evidence>
<sequence>MNCVSPDGTYTRKRKVKSLLAEVQRGKAFARSSSGMIKNFSFYTDNRHRILVPNKDSNDLVDSEMWKLVCPHKDPKSVILEDPDTEKSGSGNDRLCSSCKELIEIEDLDNVGVNRLYRHKVMCKKLQNMLSDEHTLREIGGSSKALSGFRGRGGSRTNSLVLRKKILEEDTLLKNVSRLNVFCIPCGKSIKLASPYSLTNWIRHKQRMHPSSPPPPRDSEDEVEGQLEYDTLVEDEHAINIDEIDRVALQSRENKAKKDVNKISPRIDSEGKIQKRRALLLSHPLIGKVEKDRVWCIDCGEYIALSKTSHYDDTNWVEHLKFQHPKDTSTKNKRTFTSIEEEGEEHTEMDEETINGLERSEGCTFQAPLSSEKRRPFRDEQIQGTRGGQGSTQAPATKDARFKRIRGEERKKEFHSLRGNFRKESSASDFFMLGINYRGDLAWDLE</sequence>
<feature type="region of interest" description="Disordered" evidence="1">
    <location>
        <begin position="325"/>
        <end position="413"/>
    </location>
</feature>
<name>A0A286UJF9_9AGAM</name>
<keyword evidence="3" id="KW-1185">Reference proteome</keyword>
<dbReference type="STRING" id="2282107.A0A286UJF9"/>
<dbReference type="EMBL" id="NBII01000004">
    <property type="protein sequence ID" value="PAV19751.1"/>
    <property type="molecule type" value="Genomic_DNA"/>
</dbReference>
<evidence type="ECO:0000313" key="2">
    <source>
        <dbReference type="EMBL" id="PAV19751.1"/>
    </source>
</evidence>
<dbReference type="InParanoid" id="A0A286UJF9"/>
<protein>
    <submittedName>
        <fullName evidence="2">Uncharacterized protein</fullName>
    </submittedName>
</protein>
<feature type="compositionally biased region" description="Acidic residues" evidence="1">
    <location>
        <begin position="339"/>
        <end position="353"/>
    </location>
</feature>
<dbReference type="Proteomes" id="UP000217199">
    <property type="component" value="Unassembled WGS sequence"/>
</dbReference>
<organism evidence="2 3">
    <name type="scientific">Pyrrhoderma noxium</name>
    <dbReference type="NCBI Taxonomy" id="2282107"/>
    <lineage>
        <taxon>Eukaryota</taxon>
        <taxon>Fungi</taxon>
        <taxon>Dikarya</taxon>
        <taxon>Basidiomycota</taxon>
        <taxon>Agaricomycotina</taxon>
        <taxon>Agaricomycetes</taxon>
        <taxon>Hymenochaetales</taxon>
        <taxon>Hymenochaetaceae</taxon>
        <taxon>Pyrrhoderma</taxon>
    </lineage>
</organism>
<feature type="compositionally biased region" description="Basic and acidic residues" evidence="1">
    <location>
        <begin position="371"/>
        <end position="381"/>
    </location>
</feature>
<reference evidence="2 3" key="1">
    <citation type="journal article" date="2017" name="Mol. Ecol.">
        <title>Comparative and population genomic landscape of Phellinus noxius: A hypervariable fungus causing root rot in trees.</title>
        <authorList>
            <person name="Chung C.L."/>
            <person name="Lee T.J."/>
            <person name="Akiba M."/>
            <person name="Lee H.H."/>
            <person name="Kuo T.H."/>
            <person name="Liu D."/>
            <person name="Ke H.M."/>
            <person name="Yokoi T."/>
            <person name="Roa M.B."/>
            <person name="Lu M.J."/>
            <person name="Chang Y.Y."/>
            <person name="Ann P.J."/>
            <person name="Tsai J.N."/>
            <person name="Chen C.Y."/>
            <person name="Tzean S.S."/>
            <person name="Ota Y."/>
            <person name="Hattori T."/>
            <person name="Sahashi N."/>
            <person name="Liou R.F."/>
            <person name="Kikuchi T."/>
            <person name="Tsai I.J."/>
        </authorList>
    </citation>
    <scope>NUCLEOTIDE SEQUENCE [LARGE SCALE GENOMIC DNA]</scope>
    <source>
        <strain evidence="2 3">FFPRI411160</strain>
    </source>
</reference>
<feature type="compositionally biased region" description="Basic and acidic residues" evidence="1">
    <location>
        <begin position="398"/>
        <end position="413"/>
    </location>
</feature>
<proteinExistence type="predicted"/>
<dbReference type="AlphaFoldDB" id="A0A286UJF9"/>
<evidence type="ECO:0000256" key="1">
    <source>
        <dbReference type="SAM" id="MobiDB-lite"/>
    </source>
</evidence>
<accession>A0A286UJF9</accession>
<comment type="caution">
    <text evidence="2">The sequence shown here is derived from an EMBL/GenBank/DDBJ whole genome shotgun (WGS) entry which is preliminary data.</text>
</comment>
<gene>
    <name evidence="2" type="ORF">PNOK_0468500</name>
</gene>